<dbReference type="EMBL" id="JBHSHE010000011">
    <property type="protein sequence ID" value="MFC4714976.1"/>
    <property type="molecule type" value="Genomic_DNA"/>
</dbReference>
<keyword evidence="3" id="KW-0238">DNA-binding</keyword>
<proteinExistence type="inferred from homology"/>
<dbReference type="GO" id="GO:0016787">
    <property type="term" value="F:hydrolase activity"/>
    <property type="evidence" value="ECO:0007669"/>
    <property type="project" value="UniProtKB-KW"/>
</dbReference>
<feature type="domain" description="Type I restriction modification DNA specificity" evidence="4">
    <location>
        <begin position="27"/>
        <end position="183"/>
    </location>
</feature>
<keyword evidence="5" id="KW-0378">Hydrolase</keyword>
<evidence type="ECO:0000256" key="1">
    <source>
        <dbReference type="ARBA" id="ARBA00010923"/>
    </source>
</evidence>
<evidence type="ECO:0000313" key="6">
    <source>
        <dbReference type="Proteomes" id="UP001595884"/>
    </source>
</evidence>
<dbReference type="CDD" id="cd16961">
    <property type="entry name" value="RMtype1_S_TRD-CR_like"/>
    <property type="match status" value="1"/>
</dbReference>
<comment type="caution">
    <text evidence="5">The sequence shown here is derived from an EMBL/GenBank/DDBJ whole genome shotgun (WGS) entry which is preliminary data.</text>
</comment>
<dbReference type="PANTHER" id="PTHR30408:SF13">
    <property type="entry name" value="TYPE I RESTRICTION ENZYME HINDI SPECIFICITY SUBUNIT"/>
    <property type="match status" value="1"/>
</dbReference>
<dbReference type="GO" id="GO:0004519">
    <property type="term" value="F:endonuclease activity"/>
    <property type="evidence" value="ECO:0007669"/>
    <property type="project" value="UniProtKB-KW"/>
</dbReference>
<gene>
    <name evidence="5" type="ORF">ACFO7V_02305</name>
</gene>
<evidence type="ECO:0000259" key="4">
    <source>
        <dbReference type="Pfam" id="PF01420"/>
    </source>
</evidence>
<dbReference type="RefSeq" id="WP_346059462.1">
    <property type="nucleotide sequence ID" value="NZ_BAAAVQ010000046.1"/>
</dbReference>
<evidence type="ECO:0000256" key="3">
    <source>
        <dbReference type="ARBA" id="ARBA00023125"/>
    </source>
</evidence>
<dbReference type="InterPro" id="IPR000055">
    <property type="entry name" value="Restrct_endonuc_typeI_TRD"/>
</dbReference>
<dbReference type="InterPro" id="IPR052021">
    <property type="entry name" value="Type-I_RS_S_subunit"/>
</dbReference>
<keyword evidence="2" id="KW-0680">Restriction system</keyword>
<keyword evidence="5" id="KW-0540">Nuclease</keyword>
<name>A0ABV9MGP4_9MICC</name>
<reference evidence="6" key="1">
    <citation type="journal article" date="2019" name="Int. J. Syst. Evol. Microbiol.">
        <title>The Global Catalogue of Microorganisms (GCM) 10K type strain sequencing project: providing services to taxonomists for standard genome sequencing and annotation.</title>
        <authorList>
            <consortium name="The Broad Institute Genomics Platform"/>
            <consortium name="The Broad Institute Genome Sequencing Center for Infectious Disease"/>
            <person name="Wu L."/>
            <person name="Ma J."/>
        </authorList>
    </citation>
    <scope>NUCLEOTIDE SEQUENCE [LARGE SCALE GENOMIC DNA]</scope>
    <source>
        <strain evidence="6">CGMCC 1.12849</strain>
    </source>
</reference>
<dbReference type="InterPro" id="IPR044946">
    <property type="entry name" value="Restrct_endonuc_typeI_TRD_sf"/>
</dbReference>
<dbReference type="Proteomes" id="UP001595884">
    <property type="component" value="Unassembled WGS sequence"/>
</dbReference>
<evidence type="ECO:0000256" key="2">
    <source>
        <dbReference type="ARBA" id="ARBA00022747"/>
    </source>
</evidence>
<organism evidence="5 6">
    <name type="scientific">Glutamicibacter bergerei</name>
    <dbReference type="NCBI Taxonomy" id="256702"/>
    <lineage>
        <taxon>Bacteria</taxon>
        <taxon>Bacillati</taxon>
        <taxon>Actinomycetota</taxon>
        <taxon>Actinomycetes</taxon>
        <taxon>Micrococcales</taxon>
        <taxon>Micrococcaceae</taxon>
        <taxon>Glutamicibacter</taxon>
    </lineage>
</organism>
<protein>
    <submittedName>
        <fullName evidence="5">Restriction endonuclease subunit S</fullName>
        <ecNumber evidence="5">3.1.21.-</ecNumber>
    </submittedName>
</protein>
<evidence type="ECO:0000313" key="5">
    <source>
        <dbReference type="EMBL" id="MFC4714976.1"/>
    </source>
</evidence>
<dbReference type="Pfam" id="PF01420">
    <property type="entry name" value="Methylase_S"/>
    <property type="match status" value="1"/>
</dbReference>
<dbReference type="SUPFAM" id="SSF116734">
    <property type="entry name" value="DNA methylase specificity domain"/>
    <property type="match status" value="2"/>
</dbReference>
<comment type="similarity">
    <text evidence="1">Belongs to the type-I restriction system S methylase family.</text>
</comment>
<keyword evidence="6" id="KW-1185">Reference proteome</keyword>
<dbReference type="PANTHER" id="PTHR30408">
    <property type="entry name" value="TYPE-1 RESTRICTION ENZYME ECOKI SPECIFICITY PROTEIN"/>
    <property type="match status" value="1"/>
</dbReference>
<sequence>MSSQEWHESTLGLLLGSTGSIKTGPFGTMLKASEYSESGVPVISVGEVGYGTLKLRKDTPRVSPAITSRLSEYVLETNDIVFGRKGAVDRSSIVRPYEDGWFLGSDGIRVRLPQSVNAGFIAYQFQLDSIRTWLLQHASGSTMLSLNQGTLERVPLLIPPLATQQAIAEVLSALDDKIAANSRLAETMAEMATAQFDLRAKTATVSVPLSELVTTQYGVTTSSHEGPGPKFLRVTDINKKPWIEWATTPYCTVNETELEKYKVTTGDILVARMADPGKAAFVDLGDPEAVFASYLVRLRALNTDQALFIYYFLRSTTYRNYAEGAMQGSVQKNMNAKVIVATDIAMPEIGVLREFNEVAAKLRTLTQGVLKENLKLVAVRDALLPRLMSGKLRIQDAEDLISAAI</sequence>
<accession>A0ABV9MGP4</accession>
<dbReference type="EC" id="3.1.21.-" evidence="5"/>
<keyword evidence="5" id="KW-0255">Endonuclease</keyword>
<dbReference type="Gene3D" id="3.90.220.20">
    <property type="entry name" value="DNA methylase specificity domains"/>
    <property type="match status" value="2"/>
</dbReference>